<reference evidence="2" key="1">
    <citation type="journal article" date="2013" name="Science">
        <title>Gene transfer from bacteria and archaea facilitated evolution of an extremophilic eukaryote.</title>
        <authorList>
            <person name="Schonknecht G."/>
            <person name="Chen W.H."/>
            <person name="Ternes C.M."/>
            <person name="Barbier G.G."/>
            <person name="Shrestha R.P."/>
            <person name="Stanke M."/>
            <person name="Brautigam A."/>
            <person name="Baker B.J."/>
            <person name="Banfield J.F."/>
            <person name="Garavito R.M."/>
            <person name="Carr K."/>
            <person name="Wilkerson C."/>
            <person name="Rensing S.A."/>
            <person name="Gagneul D."/>
            <person name="Dickenson N.E."/>
            <person name="Oesterhelt C."/>
            <person name="Lercher M.J."/>
            <person name="Weber A.P."/>
        </authorList>
    </citation>
    <scope>NUCLEOTIDE SEQUENCE [LARGE SCALE GENOMIC DNA]</scope>
    <source>
        <strain evidence="2">074W</strain>
    </source>
</reference>
<protein>
    <submittedName>
        <fullName evidence="1">Uncharacterized protein</fullName>
    </submittedName>
</protein>
<evidence type="ECO:0000313" key="2">
    <source>
        <dbReference type="Proteomes" id="UP000030680"/>
    </source>
</evidence>
<evidence type="ECO:0000313" key="1">
    <source>
        <dbReference type="EMBL" id="EME29874.1"/>
    </source>
</evidence>
<dbReference type="Gramene" id="EME29874">
    <property type="protein sequence ID" value="EME29874"/>
    <property type="gene ID" value="Gasu_28680"/>
</dbReference>
<name>M2Y243_GALSU</name>
<dbReference type="AlphaFoldDB" id="M2Y243"/>
<organism evidence="1 2">
    <name type="scientific">Galdieria sulphuraria</name>
    <name type="common">Red alga</name>
    <dbReference type="NCBI Taxonomy" id="130081"/>
    <lineage>
        <taxon>Eukaryota</taxon>
        <taxon>Rhodophyta</taxon>
        <taxon>Bangiophyceae</taxon>
        <taxon>Galdieriales</taxon>
        <taxon>Galdieriaceae</taxon>
        <taxon>Galdieria</taxon>
    </lineage>
</organism>
<proteinExistence type="predicted"/>
<accession>M2Y243</accession>
<dbReference type="RefSeq" id="XP_005706394.1">
    <property type="nucleotide sequence ID" value="XM_005706337.1"/>
</dbReference>
<dbReference type="GeneID" id="17088637"/>
<dbReference type="KEGG" id="gsl:Gasu_28680"/>
<gene>
    <name evidence="1" type="ORF">Gasu_28680</name>
</gene>
<sequence length="96" mass="10994">MKVLNPIKSNKSFFSLIYMFQGSLQGSSVKGEVILCTVIYGNIYYYGTMELNTTGLYIPFFHWKYSIAYSCFVSSLQNNEVTHGSVPRFFTINSLF</sequence>
<dbReference type="Proteomes" id="UP000030680">
    <property type="component" value="Unassembled WGS sequence"/>
</dbReference>
<dbReference type="EMBL" id="KB454505">
    <property type="protein sequence ID" value="EME29874.1"/>
    <property type="molecule type" value="Genomic_DNA"/>
</dbReference>
<keyword evidence="2" id="KW-1185">Reference proteome</keyword>